<organism evidence="2 3">
    <name type="scientific">Romboutsia faecis</name>
    <dbReference type="NCBI Taxonomy" id="2764597"/>
    <lineage>
        <taxon>Bacteria</taxon>
        <taxon>Bacillati</taxon>
        <taxon>Bacillota</taxon>
        <taxon>Clostridia</taxon>
        <taxon>Peptostreptococcales</taxon>
        <taxon>Peptostreptococcaceae</taxon>
        <taxon>Romboutsia</taxon>
    </lineage>
</organism>
<comment type="caution">
    <text evidence="2">The sequence shown here is derived from an EMBL/GenBank/DDBJ whole genome shotgun (WGS) entry which is preliminary data.</text>
</comment>
<dbReference type="EMBL" id="JACRWE010000001">
    <property type="protein sequence ID" value="MBC5995392.1"/>
    <property type="molecule type" value="Genomic_DNA"/>
</dbReference>
<keyword evidence="1" id="KW-0812">Transmembrane</keyword>
<keyword evidence="1" id="KW-1133">Transmembrane helix</keyword>
<keyword evidence="3" id="KW-1185">Reference proteome</keyword>
<sequence>MSKKTLTIGIVAAILLLFGGYIFMKPSTKGSNQNNNNKIEQNEEASSNKTIDFLRNVQGLKIESVELVDNPVGFEGAFLAPEQSIRNGVDYFLKESKNEKIDSISIDVDGGYIKANVDYKITNKITTPIEVKVIPSLNKDKDLVLKIDEVKFLDLKIANWIVDLGVKNFVKDLFSGDNNLAVEFNDGNVLIDKSNFKGVVLNNISIDSKMLKLDMRIDLEKLI</sequence>
<evidence type="ECO:0000313" key="2">
    <source>
        <dbReference type="EMBL" id="MBC5995392.1"/>
    </source>
</evidence>
<reference evidence="2 3" key="1">
    <citation type="submission" date="2020-08" db="EMBL/GenBank/DDBJ databases">
        <authorList>
            <person name="Liu C."/>
            <person name="Sun Q."/>
        </authorList>
    </citation>
    <scope>NUCLEOTIDE SEQUENCE [LARGE SCALE GENOMIC DNA]</scope>
    <source>
        <strain evidence="2 3">NSJ-18</strain>
    </source>
</reference>
<protein>
    <recommendedName>
        <fullName evidence="4">DUF2140 domain-containing protein</fullName>
    </recommendedName>
</protein>
<proteinExistence type="predicted"/>
<evidence type="ECO:0000313" key="3">
    <source>
        <dbReference type="Proteomes" id="UP000609849"/>
    </source>
</evidence>
<feature type="transmembrane region" description="Helical" evidence="1">
    <location>
        <begin position="6"/>
        <end position="24"/>
    </location>
</feature>
<dbReference type="Proteomes" id="UP000609849">
    <property type="component" value="Unassembled WGS sequence"/>
</dbReference>
<keyword evidence="1" id="KW-0472">Membrane</keyword>
<accession>A0ABR7JKV0</accession>
<evidence type="ECO:0008006" key="4">
    <source>
        <dbReference type="Google" id="ProtNLM"/>
    </source>
</evidence>
<evidence type="ECO:0000256" key="1">
    <source>
        <dbReference type="SAM" id="Phobius"/>
    </source>
</evidence>
<dbReference type="RefSeq" id="WP_153971402.1">
    <property type="nucleotide sequence ID" value="NZ_JACRWE010000001.1"/>
</dbReference>
<name>A0ABR7JKV0_9FIRM</name>
<gene>
    <name evidence="2" type="ORF">H8923_01350</name>
</gene>